<comment type="caution">
    <text evidence="2">The sequence shown here is derived from an EMBL/GenBank/DDBJ whole genome shotgun (WGS) entry which is preliminary data.</text>
</comment>
<dbReference type="PANTHER" id="PTHR35361">
    <property type="entry name" value="OS08G0443700 PROTEIN"/>
    <property type="match status" value="1"/>
</dbReference>
<dbReference type="Proteomes" id="UP000636709">
    <property type="component" value="Unassembled WGS sequence"/>
</dbReference>
<reference evidence="2" key="1">
    <citation type="submission" date="2020-07" db="EMBL/GenBank/DDBJ databases">
        <title>Genome sequence and genetic diversity analysis of an under-domesticated orphan crop, white fonio (Digitaria exilis).</title>
        <authorList>
            <person name="Bennetzen J.L."/>
            <person name="Chen S."/>
            <person name="Ma X."/>
            <person name="Wang X."/>
            <person name="Yssel A.E.J."/>
            <person name="Chaluvadi S.R."/>
            <person name="Johnson M."/>
            <person name="Gangashetty P."/>
            <person name="Hamidou F."/>
            <person name="Sanogo M.D."/>
            <person name="Zwaenepoel A."/>
            <person name="Wallace J."/>
            <person name="Van De Peer Y."/>
            <person name="Van Deynze A."/>
        </authorList>
    </citation>
    <scope>NUCLEOTIDE SEQUENCE</scope>
    <source>
        <tissue evidence="2">Leaves</tissue>
    </source>
</reference>
<feature type="compositionally biased region" description="Low complexity" evidence="1">
    <location>
        <begin position="1"/>
        <end position="14"/>
    </location>
</feature>
<dbReference type="PANTHER" id="PTHR35361:SF2">
    <property type="match status" value="1"/>
</dbReference>
<dbReference type="GO" id="GO:0016071">
    <property type="term" value="P:mRNA metabolic process"/>
    <property type="evidence" value="ECO:0007669"/>
    <property type="project" value="UniProtKB-ARBA"/>
</dbReference>
<keyword evidence="3" id="KW-1185">Reference proteome</keyword>
<accession>A0A835EJF5</accession>
<protein>
    <submittedName>
        <fullName evidence="2">Uncharacterized protein</fullName>
    </submittedName>
</protein>
<feature type="compositionally biased region" description="Basic and acidic residues" evidence="1">
    <location>
        <begin position="117"/>
        <end position="127"/>
    </location>
</feature>
<dbReference type="Pfam" id="PF15365">
    <property type="entry name" value="PNRC"/>
    <property type="match status" value="1"/>
</dbReference>
<organism evidence="2 3">
    <name type="scientific">Digitaria exilis</name>
    <dbReference type="NCBI Taxonomy" id="1010633"/>
    <lineage>
        <taxon>Eukaryota</taxon>
        <taxon>Viridiplantae</taxon>
        <taxon>Streptophyta</taxon>
        <taxon>Embryophyta</taxon>
        <taxon>Tracheophyta</taxon>
        <taxon>Spermatophyta</taxon>
        <taxon>Magnoliopsida</taxon>
        <taxon>Liliopsida</taxon>
        <taxon>Poales</taxon>
        <taxon>Poaceae</taxon>
        <taxon>PACMAD clade</taxon>
        <taxon>Panicoideae</taxon>
        <taxon>Panicodae</taxon>
        <taxon>Paniceae</taxon>
        <taxon>Anthephorinae</taxon>
        <taxon>Digitaria</taxon>
    </lineage>
</organism>
<sequence>MAAACMATPAAAQPPLLPTPPRFAGSAASDRSVWSSKKPGRASASQSWTRDKLVARTSAAVPIPGRASLSDSWTKDKTERKEAAIVEEQRVGRAPSREESLIRAKRASSRALSEVVGRSEKKAKPEENAAANKLDGDVEKPEENAEAKKLDEDVVFYAGPAFIKSPDPSEVPLPKFVLLGQSPEPSDLPAPRFLMKKAPKATRWFVIKAHPRHSGGAVYETTATAVDE</sequence>
<proteinExistence type="predicted"/>
<dbReference type="InterPro" id="IPR028322">
    <property type="entry name" value="PNRC-like_rgn"/>
</dbReference>
<feature type="region of interest" description="Disordered" evidence="1">
    <location>
        <begin position="1"/>
        <end position="146"/>
    </location>
</feature>
<gene>
    <name evidence="2" type="ORF">HU200_035049</name>
</gene>
<dbReference type="OrthoDB" id="681725at2759"/>
<evidence type="ECO:0000256" key="1">
    <source>
        <dbReference type="SAM" id="MobiDB-lite"/>
    </source>
</evidence>
<feature type="compositionally biased region" description="Basic and acidic residues" evidence="1">
    <location>
        <begin position="134"/>
        <end position="146"/>
    </location>
</feature>
<dbReference type="EMBL" id="JACEFO010001862">
    <property type="protein sequence ID" value="KAF8698791.1"/>
    <property type="molecule type" value="Genomic_DNA"/>
</dbReference>
<name>A0A835EJF5_9POAL</name>
<evidence type="ECO:0000313" key="2">
    <source>
        <dbReference type="EMBL" id="KAF8698791.1"/>
    </source>
</evidence>
<evidence type="ECO:0000313" key="3">
    <source>
        <dbReference type="Proteomes" id="UP000636709"/>
    </source>
</evidence>
<dbReference type="AlphaFoldDB" id="A0A835EJF5"/>
<feature type="compositionally biased region" description="Basic and acidic residues" evidence="1">
    <location>
        <begin position="73"/>
        <end position="102"/>
    </location>
</feature>